<organism evidence="2 3">
    <name type="scientific">Trachymyrmex cornetzi</name>
    <dbReference type="NCBI Taxonomy" id="471704"/>
    <lineage>
        <taxon>Eukaryota</taxon>
        <taxon>Metazoa</taxon>
        <taxon>Ecdysozoa</taxon>
        <taxon>Arthropoda</taxon>
        <taxon>Hexapoda</taxon>
        <taxon>Insecta</taxon>
        <taxon>Pterygota</taxon>
        <taxon>Neoptera</taxon>
        <taxon>Endopterygota</taxon>
        <taxon>Hymenoptera</taxon>
        <taxon>Apocrita</taxon>
        <taxon>Aculeata</taxon>
        <taxon>Formicoidea</taxon>
        <taxon>Formicidae</taxon>
        <taxon>Myrmicinae</taxon>
        <taxon>Trachymyrmex</taxon>
    </lineage>
</organism>
<dbReference type="EMBL" id="KQ978957">
    <property type="protein sequence ID" value="KYN26981.1"/>
    <property type="molecule type" value="Genomic_DNA"/>
</dbReference>
<keyword evidence="3" id="KW-1185">Reference proteome</keyword>
<name>A0A195EFN9_9HYME</name>
<feature type="region of interest" description="Disordered" evidence="1">
    <location>
        <begin position="58"/>
        <end position="81"/>
    </location>
</feature>
<dbReference type="Proteomes" id="UP000078492">
    <property type="component" value="Unassembled WGS sequence"/>
</dbReference>
<evidence type="ECO:0000313" key="3">
    <source>
        <dbReference type="Proteomes" id="UP000078492"/>
    </source>
</evidence>
<dbReference type="AlphaFoldDB" id="A0A195EFN9"/>
<reference evidence="2 3" key="1">
    <citation type="submission" date="2015-09" db="EMBL/GenBank/DDBJ databases">
        <title>Trachymyrmex cornetzi WGS genome.</title>
        <authorList>
            <person name="Nygaard S."/>
            <person name="Hu H."/>
            <person name="Boomsma J."/>
            <person name="Zhang G."/>
        </authorList>
    </citation>
    <scope>NUCLEOTIDE SEQUENCE [LARGE SCALE GENOMIC DNA]</scope>
    <source>
        <strain evidence="2">Tcor2-1</strain>
        <tissue evidence="2">Whole body</tissue>
    </source>
</reference>
<proteinExistence type="predicted"/>
<sequence length="214" mass="24013">MARYRTWDLPMNNEILSCAGNRDTSENARGNKSAATAAKGLLFRFCRGNAERGAFRRGDGLKHAHRAGKRVPLTSRKREDPVGLNRRRERCGSFNIWTCSGFVVLYSSSMWWSSTGESSLLMSTWWSLFCCVSSSRRDTPMQAFAELLAVVTRAAIVVVINQSLTLPDSRIAIHAEYLACANKIRSTHARFRTEESIKRDGRTNYSRLGSLVKG</sequence>
<protein>
    <submittedName>
        <fullName evidence="2">Uncharacterized protein</fullName>
    </submittedName>
</protein>
<accession>A0A195EFN9</accession>
<evidence type="ECO:0000313" key="2">
    <source>
        <dbReference type="EMBL" id="KYN26981.1"/>
    </source>
</evidence>
<gene>
    <name evidence="2" type="ORF">ALC57_03322</name>
</gene>
<evidence type="ECO:0000256" key="1">
    <source>
        <dbReference type="SAM" id="MobiDB-lite"/>
    </source>
</evidence>